<sequence>MSDQAHSESAPGTGAALVIRVWRDPPDAAGFKARITRRPDLAADAETTTVVTSPEAVYSEVRAWLERFIDRSSHEGSA</sequence>
<organism evidence="1 2">
    <name type="scientific">Kribbella orskensis</name>
    <dbReference type="NCBI Taxonomy" id="2512216"/>
    <lineage>
        <taxon>Bacteria</taxon>
        <taxon>Bacillati</taxon>
        <taxon>Actinomycetota</taxon>
        <taxon>Actinomycetes</taxon>
        <taxon>Propionibacteriales</taxon>
        <taxon>Kribbellaceae</taxon>
        <taxon>Kribbella</taxon>
    </lineage>
</organism>
<evidence type="ECO:0000313" key="1">
    <source>
        <dbReference type="EMBL" id="TCO25646.1"/>
    </source>
</evidence>
<keyword evidence="2" id="KW-1185">Reference proteome</keyword>
<proteinExistence type="predicted"/>
<accession>A0ABY2BMJ5</accession>
<protein>
    <submittedName>
        <fullName evidence="1">Uncharacterized protein</fullName>
    </submittedName>
</protein>
<gene>
    <name evidence="1" type="ORF">EV644_104150</name>
</gene>
<evidence type="ECO:0000313" key="2">
    <source>
        <dbReference type="Proteomes" id="UP000295818"/>
    </source>
</evidence>
<dbReference type="EMBL" id="SLWM01000004">
    <property type="protein sequence ID" value="TCO25646.1"/>
    <property type="molecule type" value="Genomic_DNA"/>
</dbReference>
<reference evidence="1 2" key="1">
    <citation type="journal article" date="2015" name="Stand. Genomic Sci.">
        <title>Genomic Encyclopedia of Bacterial and Archaeal Type Strains, Phase III: the genomes of soil and plant-associated and newly described type strains.</title>
        <authorList>
            <person name="Whitman W.B."/>
            <person name="Woyke T."/>
            <person name="Klenk H.P."/>
            <person name="Zhou Y."/>
            <person name="Lilburn T.G."/>
            <person name="Beck B.J."/>
            <person name="De Vos P."/>
            <person name="Vandamme P."/>
            <person name="Eisen J.A."/>
            <person name="Garrity G."/>
            <person name="Hugenholtz P."/>
            <person name="Kyrpides N.C."/>
        </authorList>
    </citation>
    <scope>NUCLEOTIDE SEQUENCE [LARGE SCALE GENOMIC DNA]</scope>
    <source>
        <strain evidence="1 2">VKM Ac-2538</strain>
    </source>
</reference>
<dbReference type="RefSeq" id="WP_132188498.1">
    <property type="nucleotide sequence ID" value="NZ_SLWM01000004.1"/>
</dbReference>
<comment type="caution">
    <text evidence="1">The sequence shown here is derived from an EMBL/GenBank/DDBJ whole genome shotgun (WGS) entry which is preliminary data.</text>
</comment>
<dbReference type="Proteomes" id="UP000295818">
    <property type="component" value="Unassembled WGS sequence"/>
</dbReference>
<name>A0ABY2BMJ5_9ACTN</name>